<dbReference type="InterPro" id="IPR009057">
    <property type="entry name" value="Homeodomain-like_sf"/>
</dbReference>
<dbReference type="Pfam" id="PF01527">
    <property type="entry name" value="HTH_Tnp_1"/>
    <property type="match status" value="1"/>
</dbReference>
<dbReference type="GO" id="GO:0006313">
    <property type="term" value="P:DNA transposition"/>
    <property type="evidence" value="ECO:0007669"/>
    <property type="project" value="InterPro"/>
</dbReference>
<keyword evidence="2" id="KW-1185">Reference proteome</keyword>
<dbReference type="GO" id="GO:0004803">
    <property type="term" value="F:transposase activity"/>
    <property type="evidence" value="ECO:0007669"/>
    <property type="project" value="InterPro"/>
</dbReference>
<dbReference type="PANTHER" id="PTHR33609:SF5">
    <property type="entry name" value="LOW CALCIUM RESPONSE LOCUS PROTEIN S"/>
    <property type="match status" value="1"/>
</dbReference>
<gene>
    <name evidence="1" type="ORF">BST97_05700</name>
</gene>
<protein>
    <submittedName>
        <fullName evidence="1">Transposase</fullName>
    </submittedName>
</protein>
<dbReference type="EMBL" id="CP019344">
    <property type="protein sequence ID" value="ARN77518.1"/>
    <property type="molecule type" value="Genomic_DNA"/>
</dbReference>
<dbReference type="InterPro" id="IPR002514">
    <property type="entry name" value="Transposase_8"/>
</dbReference>
<name>A0A1W6MIS8_9FLAO</name>
<sequence>MKKSKFTKSQIIKVFKENVQGRSVGDLSRELGIDKSTFYYWLKKYGGMDRQELKRLKEFAEENKKLKQMYADVSLDNKMLKDILSKKF</sequence>
<evidence type="ECO:0000313" key="2">
    <source>
        <dbReference type="Proteomes" id="UP000193431"/>
    </source>
</evidence>
<dbReference type="Proteomes" id="UP000193431">
    <property type="component" value="Chromosome"/>
</dbReference>
<organism evidence="1 2">
    <name type="scientific">Nonlabens spongiae</name>
    <dbReference type="NCBI Taxonomy" id="331648"/>
    <lineage>
        <taxon>Bacteria</taxon>
        <taxon>Pseudomonadati</taxon>
        <taxon>Bacteroidota</taxon>
        <taxon>Flavobacteriia</taxon>
        <taxon>Flavobacteriales</taxon>
        <taxon>Flavobacteriaceae</taxon>
        <taxon>Nonlabens</taxon>
    </lineage>
</organism>
<dbReference type="PANTHER" id="PTHR33609">
    <property type="entry name" value="LOW CALCIUM RESPONSE LOCUS PROTEIN S"/>
    <property type="match status" value="1"/>
</dbReference>
<evidence type="ECO:0000313" key="1">
    <source>
        <dbReference type="EMBL" id="ARN77518.1"/>
    </source>
</evidence>
<dbReference type="AlphaFoldDB" id="A0A1W6MIS8"/>
<dbReference type="RefSeq" id="WP_169711533.1">
    <property type="nucleotide sequence ID" value="NZ_CP019344.1"/>
</dbReference>
<dbReference type="Gene3D" id="1.10.10.60">
    <property type="entry name" value="Homeodomain-like"/>
    <property type="match status" value="1"/>
</dbReference>
<proteinExistence type="predicted"/>
<reference evidence="1 2" key="1">
    <citation type="submission" date="2016-11" db="EMBL/GenBank/DDBJ databases">
        <title>Trade-off between light-utilization and light-protection in marine flavobacteria.</title>
        <authorList>
            <person name="Kumagai Y."/>
        </authorList>
    </citation>
    <scope>NUCLEOTIDE SEQUENCE [LARGE SCALE GENOMIC DNA]</scope>
    <source>
        <strain evidence="1 2">JCM 13191</strain>
    </source>
</reference>
<dbReference type="GO" id="GO:0003677">
    <property type="term" value="F:DNA binding"/>
    <property type="evidence" value="ECO:0007669"/>
    <property type="project" value="InterPro"/>
</dbReference>
<dbReference type="InterPro" id="IPR052546">
    <property type="entry name" value="Transposase_8_domain"/>
</dbReference>
<dbReference type="SUPFAM" id="SSF46689">
    <property type="entry name" value="Homeodomain-like"/>
    <property type="match status" value="1"/>
</dbReference>
<accession>A0A1W6MIS8</accession>